<feature type="domain" description="CUB" evidence="6">
    <location>
        <begin position="185"/>
        <end position="296"/>
    </location>
</feature>
<feature type="chain" id="PRO_5027628334" evidence="5">
    <location>
        <begin position="23"/>
        <end position="653"/>
    </location>
</feature>
<dbReference type="Pfam" id="PF00431">
    <property type="entry name" value="CUB"/>
    <property type="match status" value="2"/>
</dbReference>
<evidence type="ECO:0000313" key="7">
    <source>
        <dbReference type="Proteomes" id="UP000515158"/>
    </source>
</evidence>
<dbReference type="Pfam" id="PF01607">
    <property type="entry name" value="CBM_14"/>
    <property type="match status" value="1"/>
</dbReference>
<dbReference type="Pfam" id="PF00057">
    <property type="entry name" value="Ldl_recept_a"/>
    <property type="match status" value="1"/>
</dbReference>
<dbReference type="GeneID" id="117644839"/>
<dbReference type="SUPFAM" id="SSF57424">
    <property type="entry name" value="LDL receptor-like module"/>
    <property type="match status" value="1"/>
</dbReference>
<proteinExistence type="predicted"/>
<sequence>MSISDNFIVGLVALALCQAALAGTCGKNFTAQDGSITSPGFPQQYENNVDCDWYISPNVTSFFYIRSISFSTEACCDKVSVSVIRANGSNVENQLMVSGTGPLQGNFFIDTGDVVYIHFHTDGSNVASGFRLLYSAAALCPESSDHFQCNDGLLCIYPAFTCDGVNDCFDGSDEWGPLCQDHAPCGGNITTQEGYITSPGWPAQCGRGLSCDWFISPNVASMVFLRSLVFDVGENAELTVSVISGSTSTEEFMSVTHVNEEVFGVFPFESGDKLLIHFNADNSSLSQGFQLYYSAIVAENVSVGDSLQATVDYQLFQGKVSVAACSSDSCDALLLSGLGPDRRSLAYESYAHCNSFGKGCSDDNLVNFNYPSGWTAFQAGSLQFFVSIREGFLSVFWNDPSTVAASLPMTSVSGKQLFITPLASISWISRQTTEGPSLTTAMFPSTTSASSTLAPFTTTSSPVPVTTSPAAASTPAPPTTILTTTVSSPTTVTNPQPAPTTTTPQTPTTVWATTTPAAGSSRPTVGPTTTSTGGTTVTSGPPSSTTSGRPTIRTTDRPPTTNSRTTVNPYFPTTPVPPSSWPPLPAPPACPADFPLRYRYLLIPVANRSELYVICFAGWGQSMKCPHPLAFSYQQQKCVWSWNPSIASVANEV</sequence>
<evidence type="ECO:0000313" key="8">
    <source>
        <dbReference type="RefSeq" id="XP_034240378.1"/>
    </source>
</evidence>
<dbReference type="GO" id="GO:0005576">
    <property type="term" value="C:extracellular region"/>
    <property type="evidence" value="ECO:0007669"/>
    <property type="project" value="InterPro"/>
</dbReference>
<feature type="compositionally biased region" description="Low complexity" evidence="4">
    <location>
        <begin position="449"/>
        <end position="561"/>
    </location>
</feature>
<dbReference type="InterPro" id="IPR002172">
    <property type="entry name" value="LDrepeatLR_classA_rpt"/>
</dbReference>
<keyword evidence="7" id="KW-1185">Reference proteome</keyword>
<dbReference type="SUPFAM" id="SSF57625">
    <property type="entry name" value="Invertebrate chitin-binding proteins"/>
    <property type="match status" value="1"/>
</dbReference>
<dbReference type="PANTHER" id="PTHR24251:SF37">
    <property type="entry name" value="CUB DOMAIN-CONTAINING PROTEIN"/>
    <property type="match status" value="1"/>
</dbReference>
<feature type="region of interest" description="Disordered" evidence="4">
    <location>
        <begin position="449"/>
        <end position="569"/>
    </location>
</feature>
<evidence type="ECO:0000256" key="5">
    <source>
        <dbReference type="SAM" id="SignalP"/>
    </source>
</evidence>
<dbReference type="PROSITE" id="PS01180">
    <property type="entry name" value="CUB"/>
    <property type="match status" value="2"/>
</dbReference>
<dbReference type="Gene3D" id="4.10.400.10">
    <property type="entry name" value="Low-density Lipoprotein Receptor"/>
    <property type="match status" value="1"/>
</dbReference>
<keyword evidence="2" id="KW-1015">Disulfide bond</keyword>
<dbReference type="InterPro" id="IPR036508">
    <property type="entry name" value="Chitin-bd_dom_sf"/>
</dbReference>
<evidence type="ECO:0000256" key="3">
    <source>
        <dbReference type="PROSITE-ProRule" id="PRU00124"/>
    </source>
</evidence>
<dbReference type="InterPro" id="IPR035914">
    <property type="entry name" value="Sperma_CUB_dom_sf"/>
</dbReference>
<gene>
    <name evidence="8" type="primary">LOC117644839</name>
</gene>
<dbReference type="SMART" id="SM00042">
    <property type="entry name" value="CUB"/>
    <property type="match status" value="2"/>
</dbReference>
<feature type="signal peptide" evidence="5">
    <location>
        <begin position="1"/>
        <end position="22"/>
    </location>
</feature>
<feature type="domain" description="CUB" evidence="6">
    <location>
        <begin position="25"/>
        <end position="137"/>
    </location>
</feature>
<evidence type="ECO:0000256" key="1">
    <source>
        <dbReference type="ARBA" id="ARBA00022737"/>
    </source>
</evidence>
<accession>A0A6P8YKJ7</accession>
<keyword evidence="1" id="KW-0677">Repeat</keyword>
<comment type="caution">
    <text evidence="3">Lacks conserved residue(s) required for the propagation of feature annotation.</text>
</comment>
<dbReference type="CDD" id="cd00112">
    <property type="entry name" value="LDLa"/>
    <property type="match status" value="1"/>
</dbReference>
<dbReference type="PROSITE" id="PS01209">
    <property type="entry name" value="LDLRA_1"/>
    <property type="match status" value="1"/>
</dbReference>
<dbReference type="InterPro" id="IPR036055">
    <property type="entry name" value="LDL_receptor-like_sf"/>
</dbReference>
<dbReference type="PROSITE" id="PS50068">
    <property type="entry name" value="LDLRA_2"/>
    <property type="match status" value="1"/>
</dbReference>
<protein>
    <submittedName>
        <fullName evidence="8">CUB and sushi domain-containing protein 3-like</fullName>
    </submittedName>
</protein>
<evidence type="ECO:0000256" key="4">
    <source>
        <dbReference type="SAM" id="MobiDB-lite"/>
    </source>
</evidence>
<name>A0A6P8YKJ7_THRPL</name>
<organism evidence="8">
    <name type="scientific">Thrips palmi</name>
    <name type="common">Melon thrips</name>
    <dbReference type="NCBI Taxonomy" id="161013"/>
    <lineage>
        <taxon>Eukaryota</taxon>
        <taxon>Metazoa</taxon>
        <taxon>Ecdysozoa</taxon>
        <taxon>Arthropoda</taxon>
        <taxon>Hexapoda</taxon>
        <taxon>Insecta</taxon>
        <taxon>Pterygota</taxon>
        <taxon>Neoptera</taxon>
        <taxon>Paraneoptera</taxon>
        <taxon>Thysanoptera</taxon>
        <taxon>Terebrantia</taxon>
        <taxon>Thripoidea</taxon>
        <taxon>Thripidae</taxon>
        <taxon>Thrips</taxon>
    </lineage>
</organism>
<evidence type="ECO:0000259" key="6">
    <source>
        <dbReference type="PROSITE" id="PS01180"/>
    </source>
</evidence>
<dbReference type="InParanoid" id="A0A6P8YKJ7"/>
<dbReference type="Gene3D" id="2.60.120.290">
    <property type="entry name" value="Spermadhesin, CUB domain"/>
    <property type="match status" value="2"/>
</dbReference>
<dbReference type="InterPro" id="IPR002557">
    <property type="entry name" value="Chitin-bd_dom"/>
</dbReference>
<dbReference type="PANTHER" id="PTHR24251">
    <property type="entry name" value="OVOCHYMASE-RELATED"/>
    <property type="match status" value="1"/>
</dbReference>
<dbReference type="CDD" id="cd00041">
    <property type="entry name" value="CUB"/>
    <property type="match status" value="2"/>
</dbReference>
<dbReference type="GO" id="GO:0008061">
    <property type="term" value="F:chitin binding"/>
    <property type="evidence" value="ECO:0007669"/>
    <property type="project" value="InterPro"/>
</dbReference>
<dbReference type="Proteomes" id="UP000515158">
    <property type="component" value="Unplaced"/>
</dbReference>
<dbReference type="OrthoDB" id="10009301at2759"/>
<dbReference type="KEGG" id="tpal:117644839"/>
<evidence type="ECO:0000256" key="2">
    <source>
        <dbReference type="ARBA" id="ARBA00023157"/>
    </source>
</evidence>
<keyword evidence="5" id="KW-0732">Signal</keyword>
<reference evidence="8" key="1">
    <citation type="submission" date="2025-08" db="UniProtKB">
        <authorList>
            <consortium name="RefSeq"/>
        </authorList>
    </citation>
    <scope>IDENTIFICATION</scope>
    <source>
        <tissue evidence="8">Total insect</tissue>
    </source>
</reference>
<dbReference type="InterPro" id="IPR000859">
    <property type="entry name" value="CUB_dom"/>
</dbReference>
<dbReference type="RefSeq" id="XP_034240378.1">
    <property type="nucleotide sequence ID" value="XM_034384487.1"/>
</dbReference>
<dbReference type="AlphaFoldDB" id="A0A6P8YKJ7"/>
<dbReference type="SUPFAM" id="SSF49854">
    <property type="entry name" value="Spermadhesin, CUB domain"/>
    <property type="match status" value="2"/>
</dbReference>
<dbReference type="InterPro" id="IPR023415">
    <property type="entry name" value="LDLR_class-A_CS"/>
</dbReference>
<dbReference type="SMART" id="SM00494">
    <property type="entry name" value="ChtBD2"/>
    <property type="match status" value="1"/>
</dbReference>
<dbReference type="SMART" id="SM00192">
    <property type="entry name" value="LDLa"/>
    <property type="match status" value="1"/>
</dbReference>